<reference evidence="2 3" key="1">
    <citation type="journal article" date="2021" name="Elife">
        <title>Chloroplast acquisition without the gene transfer in kleptoplastic sea slugs, Plakobranchus ocellatus.</title>
        <authorList>
            <person name="Maeda T."/>
            <person name="Takahashi S."/>
            <person name="Yoshida T."/>
            <person name="Shimamura S."/>
            <person name="Takaki Y."/>
            <person name="Nagai Y."/>
            <person name="Toyoda A."/>
            <person name="Suzuki Y."/>
            <person name="Arimoto A."/>
            <person name="Ishii H."/>
            <person name="Satoh N."/>
            <person name="Nishiyama T."/>
            <person name="Hasebe M."/>
            <person name="Maruyama T."/>
            <person name="Minagawa J."/>
            <person name="Obokata J."/>
            <person name="Shigenobu S."/>
        </authorList>
    </citation>
    <scope>NUCLEOTIDE SEQUENCE [LARGE SCALE GENOMIC DNA]</scope>
</reference>
<dbReference type="Proteomes" id="UP000735302">
    <property type="component" value="Unassembled WGS sequence"/>
</dbReference>
<dbReference type="AlphaFoldDB" id="A0AAV4A4X3"/>
<evidence type="ECO:0000313" key="3">
    <source>
        <dbReference type="Proteomes" id="UP000735302"/>
    </source>
</evidence>
<accession>A0AAV4A4X3</accession>
<keyword evidence="3" id="KW-1185">Reference proteome</keyword>
<evidence type="ECO:0000256" key="1">
    <source>
        <dbReference type="SAM" id="MobiDB-lite"/>
    </source>
</evidence>
<name>A0AAV4A4X3_9GAST</name>
<organism evidence="2 3">
    <name type="scientific">Plakobranchus ocellatus</name>
    <dbReference type="NCBI Taxonomy" id="259542"/>
    <lineage>
        <taxon>Eukaryota</taxon>
        <taxon>Metazoa</taxon>
        <taxon>Spiralia</taxon>
        <taxon>Lophotrochozoa</taxon>
        <taxon>Mollusca</taxon>
        <taxon>Gastropoda</taxon>
        <taxon>Heterobranchia</taxon>
        <taxon>Euthyneura</taxon>
        <taxon>Panpulmonata</taxon>
        <taxon>Sacoglossa</taxon>
        <taxon>Placobranchoidea</taxon>
        <taxon>Plakobranchidae</taxon>
        <taxon>Plakobranchus</taxon>
    </lineage>
</organism>
<sequence length="100" mass="11383">MKEERFATLPSVLAEYGQVSNEDQRKSSSNQQDQENLPTNDGQQKKKKSAKDKGRRRKSPQHQPGSREGIIAQRSWGRKGSEEEAVLIFVETVLLVLQLF</sequence>
<feature type="compositionally biased region" description="Basic residues" evidence="1">
    <location>
        <begin position="45"/>
        <end position="60"/>
    </location>
</feature>
<feature type="region of interest" description="Disordered" evidence="1">
    <location>
        <begin position="1"/>
        <end position="79"/>
    </location>
</feature>
<feature type="compositionally biased region" description="Polar residues" evidence="1">
    <location>
        <begin position="27"/>
        <end position="40"/>
    </location>
</feature>
<dbReference type="EMBL" id="BLXT01003551">
    <property type="protein sequence ID" value="GFO01920.1"/>
    <property type="molecule type" value="Genomic_DNA"/>
</dbReference>
<comment type="caution">
    <text evidence="2">The sequence shown here is derived from an EMBL/GenBank/DDBJ whole genome shotgun (WGS) entry which is preliminary data.</text>
</comment>
<proteinExistence type="predicted"/>
<evidence type="ECO:0000313" key="2">
    <source>
        <dbReference type="EMBL" id="GFO01920.1"/>
    </source>
</evidence>
<protein>
    <submittedName>
        <fullName evidence="2">Uncharacterized protein</fullName>
    </submittedName>
</protein>
<gene>
    <name evidence="2" type="ORF">PoB_002842500</name>
</gene>